<dbReference type="SUPFAM" id="SSF53474">
    <property type="entry name" value="alpha/beta-Hydrolases"/>
    <property type="match status" value="1"/>
</dbReference>
<proteinExistence type="predicted"/>
<protein>
    <submittedName>
        <fullName evidence="2">DUF2235 domain-containing protein</fullName>
    </submittedName>
</protein>
<evidence type="ECO:0000313" key="2">
    <source>
        <dbReference type="EMBL" id="MDT7044032.1"/>
    </source>
</evidence>
<comment type="caution">
    <text evidence="2">The sequence shown here is derived from an EMBL/GenBank/DDBJ whole genome shotgun (WGS) entry which is preliminary data.</text>
</comment>
<name>A0ABU3KC74_9BACT</name>
<dbReference type="Proteomes" id="UP001250932">
    <property type="component" value="Unassembled WGS sequence"/>
</dbReference>
<dbReference type="InterPro" id="IPR018712">
    <property type="entry name" value="Tle1-like_cat"/>
</dbReference>
<evidence type="ECO:0000259" key="1">
    <source>
        <dbReference type="Pfam" id="PF09994"/>
    </source>
</evidence>
<sequence>MAVKYTYHSDLDQISKGTRNVVLCIDGTWNDPTDSSEQGRGHTNVYRLSQALDRNAKNQFVRYFPGVGNQQDNSVLGQFFGGVFGTGGNQIRDYAYTVLATNYRPGDRIFIFGFSRGAAIARMLAMKIHQEGIPESITVVKDYQGQFEDYESHGKAHHIDVEMLGVWDTVASFGIPVNLFGIPFQKINLFRDFTIAKNIKKAYHLLAIDENRDPFEPTLMNHDPKRVKEVWFAGVHSDVGGGYDKRRLADVPLRYMIQCAQKHGLVFHPGALEEIPENPQGAGVLHAHKKRFLDYKMGARKIAVQRGNKLIKTIQPIIHESVVNRVKTMGKKYHPINLAAIRDKYQVVS</sequence>
<dbReference type="PANTHER" id="PTHR33840">
    <property type="match status" value="1"/>
</dbReference>
<dbReference type="Pfam" id="PF09994">
    <property type="entry name" value="T6SS_Tle1-like_cat"/>
    <property type="match status" value="1"/>
</dbReference>
<dbReference type="EMBL" id="JAQOUE010000002">
    <property type="protein sequence ID" value="MDT7044032.1"/>
    <property type="molecule type" value="Genomic_DNA"/>
</dbReference>
<organism evidence="2 3">
    <name type="scientific">Candidatus Nitronereus thalassa</name>
    <dbReference type="NCBI Taxonomy" id="3020898"/>
    <lineage>
        <taxon>Bacteria</taxon>
        <taxon>Pseudomonadati</taxon>
        <taxon>Nitrospirota</taxon>
        <taxon>Nitrospiria</taxon>
        <taxon>Nitrospirales</taxon>
        <taxon>Nitrospiraceae</taxon>
        <taxon>Candidatus Nitronereus</taxon>
    </lineage>
</organism>
<reference evidence="2 3" key="1">
    <citation type="journal article" date="2023" name="ISME J.">
        <title>Cultivation and genomic characterization of novel and ubiquitous marine nitrite-oxidizing bacteria from the Nitrospirales.</title>
        <authorList>
            <person name="Mueller A.J."/>
            <person name="Daebeler A."/>
            <person name="Herbold C.W."/>
            <person name="Kirkegaard R.H."/>
            <person name="Daims H."/>
        </authorList>
    </citation>
    <scope>NUCLEOTIDE SEQUENCE [LARGE SCALE GENOMIC DNA]</scope>
    <source>
        <strain evidence="2 3">EB</strain>
    </source>
</reference>
<gene>
    <name evidence="2" type="ORF">PPG34_16905</name>
</gene>
<dbReference type="RefSeq" id="WP_313834618.1">
    <property type="nucleotide sequence ID" value="NZ_JAQOUE010000002.1"/>
</dbReference>
<accession>A0ABU3KC74</accession>
<dbReference type="InterPro" id="IPR029058">
    <property type="entry name" value="AB_hydrolase_fold"/>
</dbReference>
<feature type="domain" description="T6SS Phospholipase effector Tle1-like catalytic" evidence="1">
    <location>
        <begin position="19"/>
        <end position="258"/>
    </location>
</feature>
<keyword evidence="3" id="KW-1185">Reference proteome</keyword>
<dbReference type="PANTHER" id="PTHR33840:SF1">
    <property type="entry name" value="TLE1 PHOSPHOLIPASE DOMAIN-CONTAINING PROTEIN"/>
    <property type="match status" value="1"/>
</dbReference>
<evidence type="ECO:0000313" key="3">
    <source>
        <dbReference type="Proteomes" id="UP001250932"/>
    </source>
</evidence>